<accession>A0A328DZW2</accession>
<evidence type="ECO:0008006" key="3">
    <source>
        <dbReference type="Google" id="ProtNLM"/>
    </source>
</evidence>
<dbReference type="PANTHER" id="PTHR33710:SF78">
    <property type="entry name" value="ENDONUCLEASE_EXONUCLEASE_PHOSPHATASE DOMAIN-CONTAINING PROTEIN"/>
    <property type="match status" value="1"/>
</dbReference>
<dbReference type="EMBL" id="NQVE01000076">
    <property type="protein sequence ID" value="RAL49889.1"/>
    <property type="molecule type" value="Genomic_DNA"/>
</dbReference>
<reference evidence="1 2" key="1">
    <citation type="submission" date="2018-06" db="EMBL/GenBank/DDBJ databases">
        <title>The Genome of Cuscuta australis (Dodder) Provides Insight into the Evolution of Plant Parasitism.</title>
        <authorList>
            <person name="Liu H."/>
        </authorList>
    </citation>
    <scope>NUCLEOTIDE SEQUENCE [LARGE SCALE GENOMIC DNA]</scope>
    <source>
        <strain evidence="2">cv. Yunnan</strain>
        <tissue evidence="1">Vines</tissue>
    </source>
</reference>
<dbReference type="PANTHER" id="PTHR33710">
    <property type="entry name" value="BNAC02G09200D PROTEIN"/>
    <property type="match status" value="1"/>
</dbReference>
<dbReference type="Proteomes" id="UP000249390">
    <property type="component" value="Unassembled WGS sequence"/>
</dbReference>
<comment type="caution">
    <text evidence="1">The sequence shown here is derived from an EMBL/GenBank/DDBJ whole genome shotgun (WGS) entry which is preliminary data.</text>
</comment>
<evidence type="ECO:0000313" key="1">
    <source>
        <dbReference type="EMBL" id="RAL49889.1"/>
    </source>
</evidence>
<organism evidence="1 2">
    <name type="scientific">Cuscuta australis</name>
    <dbReference type="NCBI Taxonomy" id="267555"/>
    <lineage>
        <taxon>Eukaryota</taxon>
        <taxon>Viridiplantae</taxon>
        <taxon>Streptophyta</taxon>
        <taxon>Embryophyta</taxon>
        <taxon>Tracheophyta</taxon>
        <taxon>Spermatophyta</taxon>
        <taxon>Magnoliopsida</taxon>
        <taxon>eudicotyledons</taxon>
        <taxon>Gunneridae</taxon>
        <taxon>Pentapetalae</taxon>
        <taxon>asterids</taxon>
        <taxon>lamiids</taxon>
        <taxon>Solanales</taxon>
        <taxon>Convolvulaceae</taxon>
        <taxon>Cuscuteae</taxon>
        <taxon>Cuscuta</taxon>
        <taxon>Cuscuta subgen. Grammica</taxon>
        <taxon>Cuscuta sect. Cleistogrammica</taxon>
    </lineage>
</organism>
<proteinExistence type="predicted"/>
<dbReference type="AlphaFoldDB" id="A0A328DZW2"/>
<gene>
    <name evidence="1" type="ORF">DM860_002180</name>
</gene>
<evidence type="ECO:0000313" key="2">
    <source>
        <dbReference type="Proteomes" id="UP000249390"/>
    </source>
</evidence>
<protein>
    <recommendedName>
        <fullName evidence="3">Endonuclease/exonuclease/phosphatase domain-containing protein</fullName>
    </recommendedName>
</protein>
<name>A0A328DZW2_9ASTE</name>
<sequence>MKSDMLRFQKKTLMNTLPIGRPLQWNRCIIGCLPVKGEDTIDFSECMRYCDLEEIPSSGSKYTWSNRQGHGSRIYSKLDWAFSNIEWMPRYGTKTLVVEEGIPDHSPLILTTIDNKKHKSMFMYCDMWSIDPAFNDMKEIIWKYLQFVLVADKQRRGGARLLGALVRIRVFGFSVARPAPASRFPQKPKGKEKP</sequence>
<keyword evidence="2" id="KW-1185">Reference proteome</keyword>